<dbReference type="InterPro" id="IPR036736">
    <property type="entry name" value="ACP-like_sf"/>
</dbReference>
<evidence type="ECO:0000313" key="7">
    <source>
        <dbReference type="EMBL" id="EFQ88908.1"/>
    </source>
</evidence>
<dbReference type="Gene3D" id="3.30.559.10">
    <property type="entry name" value="Chloramphenicol acetyltransferase-like domain"/>
    <property type="match status" value="2"/>
</dbReference>
<dbReference type="HOGENOM" id="CLU_000022_0_12_1"/>
<dbReference type="InterPro" id="IPR010071">
    <property type="entry name" value="AA_adenyl_dom"/>
</dbReference>
<dbReference type="FunFam" id="3.30.300.30:FF:000015">
    <property type="entry name" value="Nonribosomal peptide synthase SidD"/>
    <property type="match status" value="1"/>
</dbReference>
<dbReference type="PANTHER" id="PTHR45398:SF1">
    <property type="entry name" value="ENZYME, PUTATIVE (JCVI)-RELATED"/>
    <property type="match status" value="1"/>
</dbReference>
<dbReference type="eggNOG" id="KOG1178">
    <property type="taxonomic scope" value="Eukaryota"/>
</dbReference>
<feature type="domain" description="Carrier" evidence="6">
    <location>
        <begin position="473"/>
        <end position="549"/>
    </location>
</feature>
<dbReference type="InterPro" id="IPR042099">
    <property type="entry name" value="ANL_N_sf"/>
</dbReference>
<dbReference type="InterPro" id="IPR045851">
    <property type="entry name" value="AMP-bd_C_sf"/>
</dbReference>
<dbReference type="InterPro" id="IPR009081">
    <property type="entry name" value="PP-bd_ACP"/>
</dbReference>
<dbReference type="SUPFAM" id="SSF52777">
    <property type="entry name" value="CoA-dependent acyltransferases"/>
    <property type="match status" value="4"/>
</dbReference>
<proteinExistence type="inferred from homology"/>
<dbReference type="InterPro" id="IPR020845">
    <property type="entry name" value="AMP-binding_CS"/>
</dbReference>
<dbReference type="Pfam" id="PF00501">
    <property type="entry name" value="AMP-binding"/>
    <property type="match status" value="2"/>
</dbReference>
<evidence type="ECO:0000259" key="6">
    <source>
        <dbReference type="PROSITE" id="PS50075"/>
    </source>
</evidence>
<dbReference type="FunFam" id="1.10.1200.10:FF:000005">
    <property type="entry name" value="Nonribosomal peptide synthetase 1"/>
    <property type="match status" value="1"/>
</dbReference>
<dbReference type="PANTHER" id="PTHR45398">
    <property type="match status" value="1"/>
</dbReference>
<dbReference type="FunFam" id="3.40.50.980:FF:000001">
    <property type="entry name" value="Non-ribosomal peptide synthetase"/>
    <property type="match status" value="1"/>
</dbReference>
<dbReference type="Gene3D" id="3.30.300.30">
    <property type="match status" value="1"/>
</dbReference>
<dbReference type="Proteomes" id="UP000001067">
    <property type="component" value="Unassembled WGS sequence"/>
</dbReference>
<accession>E3RZE1</accession>
<dbReference type="EMBL" id="GL536060">
    <property type="protein sequence ID" value="EFQ88908.1"/>
    <property type="molecule type" value="Genomic_DNA"/>
</dbReference>
<dbReference type="SUPFAM" id="SSF47336">
    <property type="entry name" value="ACP-like"/>
    <property type="match status" value="1"/>
</dbReference>
<evidence type="ECO:0000256" key="4">
    <source>
        <dbReference type="ARBA" id="ARBA00022598"/>
    </source>
</evidence>
<dbReference type="Gene3D" id="3.40.50.12780">
    <property type="entry name" value="N-terminal domain of ligase-like"/>
    <property type="match status" value="2"/>
</dbReference>
<evidence type="ECO:0000256" key="1">
    <source>
        <dbReference type="ARBA" id="ARBA00004685"/>
    </source>
</evidence>
<keyword evidence="3" id="KW-0597">Phosphoprotein</keyword>
<evidence type="ECO:0000256" key="2">
    <source>
        <dbReference type="ARBA" id="ARBA00022450"/>
    </source>
</evidence>
<dbReference type="NCBIfam" id="TIGR01733">
    <property type="entry name" value="AA-adenyl-dom"/>
    <property type="match status" value="2"/>
</dbReference>
<comment type="similarity">
    <text evidence="5">Belongs to the NRP synthetase family.</text>
</comment>
<gene>
    <name evidence="7" type="ORF">PTT_15006</name>
</gene>
<reference evidence="7 8" key="1">
    <citation type="journal article" date="2010" name="Genome Biol.">
        <title>A first genome assembly of the barley fungal pathogen Pyrenophora teres f. teres.</title>
        <authorList>
            <person name="Ellwood S.R."/>
            <person name="Liu Z."/>
            <person name="Syme R.A."/>
            <person name="Lai Z."/>
            <person name="Hane J.K."/>
            <person name="Keiper F."/>
            <person name="Moffat C.S."/>
            <person name="Oliver R.P."/>
            <person name="Friesen T.L."/>
        </authorList>
    </citation>
    <scope>NUCLEOTIDE SEQUENCE [LARGE SCALE GENOMIC DNA]</scope>
    <source>
        <strain evidence="7 8">0-1</strain>
    </source>
</reference>
<dbReference type="FunFam" id="3.40.50.12780:FF:000014">
    <property type="entry name" value="Nonribosomal peptide synthetase 1"/>
    <property type="match status" value="1"/>
</dbReference>
<sequence length="1868" mass="207610">MLAVFKAGGAFVPLDLNYPAIRHESILREIDTKVMLVSAQNATLWANVNRHVVTVSEASTSQLPVALHAPDPSVKPENAAYVIFTSGSTGVPKGVVLEHRAVATSCLGHGQAFGITKLSRVLQFASYTFDACIAEIITTLVYGGCICVPSNSDQCDNLAQAINAMDVNWALLTPSVARLLDPNLVPSIKILVLGGEQVSFADWNRWQDSSVQTLNAYGPTECAVCCNAYVGIQEFKSGIIGTSVASVSWVVDPENHDRLAPLGSIGELLVEGPILARGYLNDIQKTEAAFIDDPAWLLEGYGGHAGRQGRLYKTGDLVRYNSDGNLIYLGRKDSQVKVRGQRVELGEVEHHVRECLPTANDVVAEIITPDDSHDKAILVAFVCVEKPHNMKLRVATQAAKETSRFTAMVQSAEVNLEQHLPNHMMPSLYIPINRIPITTSGKIDRKQLRELGSSFSAQQLAEMQGKCNGIKRQPEIEIEYKLQRVWAQVLNMPPNEIGLDDSLFRLGGDSISAMQVVSLCRTDGIILTTKDVMKGKDIRRLAKLVKFSQSSEVDAESLEIEQAGLPFELSPIQQMYIQAFPGRDECFDQCFYLWLNKPVSTSTMTRALETVVQQHAMLRARIRQQSDGTWRQTVTNDVQGSLQWRHHRLVNDNTVGEVIADSRRALDFGKGPVPAADLFSINEAQTFFITVHHLFVDLVSWRIILQDIEQMVLTGNMPSLPTIPFQSWCQLQRTHAHRHLTPKSVLPFKIKPPMISYWGVEDHSGTWSDTVKHEFTLDAPTTASILGECNEGLRTEPVELFIAGLIQSFSQVFQDRDVPTVFSEGHGREPWDDNIDLSRTVGWFTTLSPVNCATTSTGNIKDTIRRTKDGRRSLSHKGWGYFASRFHNPEGIEAFKQQSPIEVLVNYQGLYQQLERQDTLFQRSDAPGDQDLDVSLQGGRFALFVVSIVVQNSKALVSFMFNRKAKHQDRIAHWIQNYETTMQDIVAVMHNEDRKYTLSDFPTVFRDYRDLDGFAQKTLPGLGVSNIEDVDNIYQCSPMQQAILLNRIEHPKNYWIRSSFKVVQAPGGLEISVSRIQRAWEAVVERHAILRTVFVLDLPGVAGPAQVVLRNRKVGTKHVEVKHRTTAANLFKEHVDVTDEQRHGIEHHLTIYELLDGTVFCILEISHAIVDGHSMTILCRDLSVAYAECLQFEALPPYSDYITFLQQEDRSESFEYWKCYLSGVEPCLFPCSSTIADEVDNKDNVLKTRVHFDGLTALRSFCNRYEITPFTVIQLTWALVLERFSNTTSPCFGYLSSGRQLPIARIDSITGPTINMLASRVDVRRSCGILEALRRLQMDVTKSNDHQSCSLASVQHVLKLRERRLFNTAITYQRHDSRSVSHSTNITIQKCDEHDPSEYSIVLHVDEYESSFELACSYQNSQISSIQAKRVADTVGHILLAIIGNHGGKLENLDMVGKRDLKQLWTWNEEVPHAIDQCVHDLFTEQVKALPDAPAICAWDGELTYGELDVLSSKLASHLVQLGVKPEDIVPLCFEKSMWTVVAMLAVLKAGGAFVPLDPEHPVSRHEDIFKQTNAKVLLTSAQNASLWANLNRRVVTVSKATTSQLPSVVATTKPSVEPGNTAYVIFTSGSTGVPKGVMLEHRAVATSCLGHGQEFGITGLSRVLQFASYTFDACIAEIITTLLCGGCICVPSDSDRRNSLAKAISTMDVNWAFLTPSVARLLDPGLVPSLKILAIGGEQSSSADWNRWPGSVQKIHVYGPTECCIFCTGYTTKQGFEPSTIGTSVASVSWVVDPENHDRLAPLGSIGELLVEGPILARGYLNDVDKTAAAFIDDPVWLLEGYEGHTGRQGRLYKTGDLVRYDNDGNL</sequence>
<name>E3RZE1_PYRTT</name>
<dbReference type="CDD" id="cd19542">
    <property type="entry name" value="CT_NRPS-like"/>
    <property type="match status" value="1"/>
</dbReference>
<dbReference type="SUPFAM" id="SSF56801">
    <property type="entry name" value="Acetyl-CoA synthetase-like"/>
    <property type="match status" value="2"/>
</dbReference>
<dbReference type="Pfam" id="PF00550">
    <property type="entry name" value="PP-binding"/>
    <property type="match status" value="1"/>
</dbReference>
<dbReference type="CDD" id="cd05918">
    <property type="entry name" value="A_NRPS_SidN3_like"/>
    <property type="match status" value="2"/>
</dbReference>
<dbReference type="CDD" id="cd19534">
    <property type="entry name" value="E_NRPS"/>
    <property type="match status" value="1"/>
</dbReference>
<comment type="pathway">
    <text evidence="1">Mycotoxin biosynthesis.</text>
</comment>
<dbReference type="OrthoDB" id="416786at2759"/>
<dbReference type="InterPro" id="IPR023213">
    <property type="entry name" value="CAT-like_dom_sf"/>
</dbReference>
<dbReference type="FunFam" id="3.30.559.10:FF:000016">
    <property type="entry name" value="Nonribosomal peptide synthase Pes1"/>
    <property type="match status" value="1"/>
</dbReference>
<evidence type="ECO:0000313" key="8">
    <source>
        <dbReference type="Proteomes" id="UP000001067"/>
    </source>
</evidence>
<dbReference type="Gene3D" id="3.30.559.30">
    <property type="entry name" value="Nonribosomal peptide synthetase, condensation domain"/>
    <property type="match status" value="2"/>
</dbReference>
<keyword evidence="8" id="KW-1185">Reference proteome</keyword>
<dbReference type="Pfam" id="PF00668">
    <property type="entry name" value="Condensation"/>
    <property type="match status" value="3"/>
</dbReference>
<evidence type="ECO:0000256" key="5">
    <source>
        <dbReference type="ARBA" id="ARBA00029454"/>
    </source>
</evidence>
<evidence type="ECO:0000256" key="3">
    <source>
        <dbReference type="ARBA" id="ARBA00022553"/>
    </source>
</evidence>
<keyword evidence="2" id="KW-0596">Phosphopantetheine</keyword>
<protein>
    <recommendedName>
        <fullName evidence="6">Carrier domain-containing protein</fullName>
    </recommendedName>
</protein>
<dbReference type="InterPro" id="IPR000873">
    <property type="entry name" value="AMP-dep_synth/lig_dom"/>
</dbReference>
<dbReference type="KEGG" id="pte:PTT_15006"/>
<keyword evidence="4" id="KW-0436">Ligase</keyword>
<dbReference type="STRING" id="861557.E3RZE1"/>
<dbReference type="Gene3D" id="1.10.1200.10">
    <property type="entry name" value="ACP-like"/>
    <property type="match status" value="1"/>
</dbReference>
<dbReference type="GO" id="GO:0016874">
    <property type="term" value="F:ligase activity"/>
    <property type="evidence" value="ECO:0007669"/>
    <property type="project" value="UniProtKB-KW"/>
</dbReference>
<dbReference type="PROSITE" id="PS50075">
    <property type="entry name" value="CARRIER"/>
    <property type="match status" value="1"/>
</dbReference>
<dbReference type="FunFam" id="3.30.559.30:FF:000002">
    <property type="entry name" value="Nonribosomal peptide synthase Pes1"/>
    <property type="match status" value="1"/>
</dbReference>
<dbReference type="InterPro" id="IPR001242">
    <property type="entry name" value="Condensation_dom"/>
</dbReference>
<feature type="non-terminal residue" evidence="7">
    <location>
        <position position="1868"/>
    </location>
</feature>
<dbReference type="PROSITE" id="PS00455">
    <property type="entry name" value="AMP_BINDING"/>
    <property type="match status" value="2"/>
</dbReference>
<organism evidence="8">
    <name type="scientific">Pyrenophora teres f. teres (strain 0-1)</name>
    <name type="common">Barley net blotch fungus</name>
    <name type="synonym">Drechslera teres f. teres</name>
    <dbReference type="NCBI Taxonomy" id="861557"/>
    <lineage>
        <taxon>Eukaryota</taxon>
        <taxon>Fungi</taxon>
        <taxon>Dikarya</taxon>
        <taxon>Ascomycota</taxon>
        <taxon>Pezizomycotina</taxon>
        <taxon>Dothideomycetes</taxon>
        <taxon>Pleosporomycetidae</taxon>
        <taxon>Pleosporales</taxon>
        <taxon>Pleosporineae</taxon>
        <taxon>Pleosporaceae</taxon>
        <taxon>Pyrenophora</taxon>
    </lineage>
</organism>